<dbReference type="EMBL" id="VSWD01000004">
    <property type="protein sequence ID" value="KAK3104410.1"/>
    <property type="molecule type" value="Genomic_DNA"/>
</dbReference>
<keyword evidence="5" id="KW-1185">Reference proteome</keyword>
<accession>A0AA89C8U0</accession>
<dbReference type="PANTHER" id="PTHR47020">
    <property type="entry name" value="HILLARIN"/>
    <property type="match status" value="1"/>
</dbReference>
<feature type="domain" description="KY-like immunoglobulin-like" evidence="3">
    <location>
        <begin position="278"/>
        <end position="409"/>
    </location>
</feature>
<comment type="caution">
    <text evidence="4">The sequence shown here is derived from an EMBL/GenBank/DDBJ whole genome shotgun (WGS) entry which is preliminary data.</text>
</comment>
<feature type="domain" description="KY-like immunoglobulin-like" evidence="3">
    <location>
        <begin position="540"/>
        <end position="655"/>
    </location>
</feature>
<dbReference type="PANTHER" id="PTHR47020:SF1">
    <property type="entry name" value="HILLARIN"/>
    <property type="match status" value="1"/>
</dbReference>
<dbReference type="InterPro" id="IPR056564">
    <property type="entry name" value="Ig-like_KY"/>
</dbReference>
<sequence length="927" mass="105751">MGNGSSATPPVKGGVNKVAPELGRLLSTYQLIPSFQYSPELHCYVDDLQKSKGLPPPAPATTKKHEVFDPSQYSKVDERALKAPSKLLKQPLSNLVEYLTEGVDDDLSKIRAIYRWVTAQPVDSMKIPNREPAQSHTLYQLWRIRHRKGNYAQLISLLCRFAQLPCIIIHGKLKGSTYEVGETLDEEQHYGEWNAVLVDGQWRFINAYWGTCAEGGQDESNWEVIERGESEKNSDVLNKQLFYSCDENYFLTDPEQMISTHLPSEAKWQLRDQQVTEDDFTENAFLKDRYFNMNLNLLKPKKCVIQCENETEIQFDMPRERSLNFDFQYLLFRLKRAQGNLPRYDRFVFLHRLNDEKLSIRIRSPVADTFRFEVVGKDVSVSDPTYDYDWIAIYKIVFGQDNDECEPFPECPIIGWGPGRAAVECGLAPMSHFAGEIKQKKDDSGKFEVRFSTTSDKDWSRMQIQGELIEGGSSGKVIPDHVIHRVEDGDVIFHVNTPKSGEYALKMYAKGERDKEAKNFCNYLISSDQKEHNPAFPRGFQDGIGAKPAFDKLGLRALSHPSGYIDTDEEVLELKFEKPEGVEISLSLSGNSIRPEMAKRLVEEEIEGNVVTYKVRLPSNGSYGVKIMANQGRGNVNAFDYVVNYKKNLKKKTHKQPESKPAAQERAPSPPSPVHSVDPRIMEIREAMKRAVKEQNETDLELALDDLKNIGIATVKQDIEYGDNELNVMRCRRELNEAVEMRDIDEIKKAIQKTKNLGVEGRLPDEVVKARSMLERLRNIAKLMHAVLALDQTTIAEIKGYSNPPPAVHRVMMATLLILGHWEEETEDWKKVQIILGKIGKESIKRKLQMLKVEAIPLEIALGARDLIRDFTLDQVRMVSAGGATFYVWVRGLTEEIEKRNVELIGTVRPRTSKRRRESHKTTLEQL</sequence>
<dbReference type="Gene3D" id="3.10.620.30">
    <property type="match status" value="1"/>
</dbReference>
<dbReference type="Pfam" id="PF23265">
    <property type="entry name" value="Ig-like_KY"/>
    <property type="match status" value="3"/>
</dbReference>
<evidence type="ECO:0008006" key="6">
    <source>
        <dbReference type="Google" id="ProtNLM"/>
    </source>
</evidence>
<dbReference type="AlphaFoldDB" id="A0AA89C8U0"/>
<dbReference type="Proteomes" id="UP001186944">
    <property type="component" value="Unassembled WGS sequence"/>
</dbReference>
<protein>
    <recommendedName>
        <fullName evidence="6">Kyphoscoliosis peptidase</fullName>
    </recommendedName>
</protein>
<dbReference type="Gene3D" id="1.20.920.20">
    <property type="match status" value="1"/>
</dbReference>
<evidence type="ECO:0000313" key="4">
    <source>
        <dbReference type="EMBL" id="KAK3104410.1"/>
    </source>
</evidence>
<reference evidence="4" key="1">
    <citation type="submission" date="2019-08" db="EMBL/GenBank/DDBJ databases">
        <title>The improved chromosome-level genome for the pearl oyster Pinctada fucata martensii using PacBio sequencing and Hi-C.</title>
        <authorList>
            <person name="Zheng Z."/>
        </authorList>
    </citation>
    <scope>NUCLEOTIDE SEQUENCE</scope>
    <source>
        <strain evidence="4">ZZ-2019</strain>
        <tissue evidence="4">Adductor muscle</tissue>
    </source>
</reference>
<evidence type="ECO:0000259" key="3">
    <source>
        <dbReference type="Pfam" id="PF23265"/>
    </source>
</evidence>
<dbReference type="SUPFAM" id="SSF54001">
    <property type="entry name" value="Cysteine proteinases"/>
    <property type="match status" value="1"/>
</dbReference>
<gene>
    <name evidence="4" type="ORF">FSP39_001475</name>
</gene>
<organism evidence="4 5">
    <name type="scientific">Pinctada imbricata</name>
    <name type="common">Atlantic pearl-oyster</name>
    <name type="synonym">Pinctada martensii</name>
    <dbReference type="NCBI Taxonomy" id="66713"/>
    <lineage>
        <taxon>Eukaryota</taxon>
        <taxon>Metazoa</taxon>
        <taxon>Spiralia</taxon>
        <taxon>Lophotrochozoa</taxon>
        <taxon>Mollusca</taxon>
        <taxon>Bivalvia</taxon>
        <taxon>Autobranchia</taxon>
        <taxon>Pteriomorphia</taxon>
        <taxon>Pterioida</taxon>
        <taxon>Pterioidea</taxon>
        <taxon>Pteriidae</taxon>
        <taxon>Pinctada</taxon>
    </lineage>
</organism>
<evidence type="ECO:0000256" key="1">
    <source>
        <dbReference type="SAM" id="MobiDB-lite"/>
    </source>
</evidence>
<feature type="domain" description="Transglutaminase-like" evidence="2">
    <location>
        <begin position="94"/>
        <end position="203"/>
    </location>
</feature>
<dbReference type="InterPro" id="IPR038765">
    <property type="entry name" value="Papain-like_cys_pep_sf"/>
</dbReference>
<evidence type="ECO:0000259" key="2">
    <source>
        <dbReference type="Pfam" id="PF01841"/>
    </source>
</evidence>
<evidence type="ECO:0000313" key="5">
    <source>
        <dbReference type="Proteomes" id="UP001186944"/>
    </source>
</evidence>
<proteinExistence type="predicted"/>
<dbReference type="InterPro" id="IPR053041">
    <property type="entry name" value="Transglut-like_Superfamily_Mod"/>
</dbReference>
<name>A0AA89C8U0_PINIB</name>
<feature type="region of interest" description="Disordered" evidence="1">
    <location>
        <begin position="650"/>
        <end position="679"/>
    </location>
</feature>
<dbReference type="InterPro" id="IPR002931">
    <property type="entry name" value="Transglutaminase-like"/>
</dbReference>
<dbReference type="Pfam" id="PF01841">
    <property type="entry name" value="Transglut_core"/>
    <property type="match status" value="1"/>
</dbReference>
<feature type="domain" description="KY-like immunoglobulin-like" evidence="3">
    <location>
        <begin position="425"/>
        <end position="537"/>
    </location>
</feature>